<sequence length="273" mass="31108">MLSTRLPEYLAQKRCIRMNDLFLSFVPGKSFLHRLDPRTKVLGLMAVSFCILKVSSFEIMALMAIIFAILVIACHLPFLHFVRSVRPMLPFFTFIFLMQLLFTEGTHLFDFGLLKGTYEGFLLGSILALRFIFLILFAALITATTSPSGITSGIERLLRPLPLKYLGISSHDLAMMMSLSLYFVPMLFDSFRDLRDAQISRGLDIRKEPVKAIMSLTVPLVRMALRSVDEVALAMESRCYTGEGRSSMYVLEFRSLDYALLVFYCVLLFLLYI</sequence>
<evidence type="ECO:0000256" key="5">
    <source>
        <dbReference type="SAM" id="Phobius"/>
    </source>
</evidence>
<dbReference type="InterPro" id="IPR003339">
    <property type="entry name" value="ABC/ECF_trnsptr_transmembrane"/>
</dbReference>
<keyword evidence="2 5" id="KW-0812">Transmembrane</keyword>
<comment type="subcellular location">
    <subcellularLocation>
        <location evidence="1">Membrane</location>
        <topology evidence="1">Multi-pass membrane protein</topology>
    </subcellularLocation>
</comment>
<feature type="transmembrane region" description="Helical" evidence="5">
    <location>
        <begin position="255"/>
        <end position="272"/>
    </location>
</feature>
<evidence type="ECO:0000256" key="1">
    <source>
        <dbReference type="ARBA" id="ARBA00004141"/>
    </source>
</evidence>
<feature type="transmembrane region" description="Helical" evidence="5">
    <location>
        <begin position="61"/>
        <end position="82"/>
    </location>
</feature>
<dbReference type="Proteomes" id="UP000319335">
    <property type="component" value="Unassembled WGS sequence"/>
</dbReference>
<evidence type="ECO:0000256" key="4">
    <source>
        <dbReference type="ARBA" id="ARBA00023136"/>
    </source>
</evidence>
<feature type="transmembrane region" description="Helical" evidence="5">
    <location>
        <begin position="89"/>
        <end position="109"/>
    </location>
</feature>
<comment type="caution">
    <text evidence="6">The sequence shown here is derived from an EMBL/GenBank/DDBJ whole genome shotgun (WGS) entry which is preliminary data.</text>
</comment>
<evidence type="ECO:0000313" key="7">
    <source>
        <dbReference type="Proteomes" id="UP000319335"/>
    </source>
</evidence>
<keyword evidence="4 5" id="KW-0472">Membrane</keyword>
<proteinExistence type="predicted"/>
<dbReference type="AlphaFoldDB" id="A0A7Z8KQV4"/>
<dbReference type="CDD" id="cd16914">
    <property type="entry name" value="EcfT"/>
    <property type="match status" value="1"/>
</dbReference>
<evidence type="ECO:0000256" key="2">
    <source>
        <dbReference type="ARBA" id="ARBA00022692"/>
    </source>
</evidence>
<gene>
    <name evidence="6" type="ORF">FKV42_04625</name>
</gene>
<dbReference type="PANTHER" id="PTHR33514:SF13">
    <property type="entry name" value="PROTEIN ABCI12, CHLOROPLASTIC"/>
    <property type="match status" value="1"/>
</dbReference>
<reference evidence="6 7" key="1">
    <citation type="submission" date="2019-06" db="EMBL/GenBank/DDBJ databases">
        <title>Draft genome sequence of Methanolobus vulcani B1d.</title>
        <authorList>
            <person name="Creighbaum A.J."/>
            <person name="Ticak T."/>
            <person name="Hariraju D."/>
            <person name="Arivett B.A."/>
            <person name="Ferguson D.J.Jr."/>
        </authorList>
    </citation>
    <scope>NUCLEOTIDE SEQUENCE [LARGE SCALE GENOMIC DNA]</scope>
    <source>
        <strain evidence="6 7">B1d</strain>
    </source>
</reference>
<keyword evidence="3 5" id="KW-1133">Transmembrane helix</keyword>
<organism evidence="6 7">
    <name type="scientific">Methanolobus vulcani</name>
    <dbReference type="NCBI Taxonomy" id="38026"/>
    <lineage>
        <taxon>Archaea</taxon>
        <taxon>Methanobacteriati</taxon>
        <taxon>Methanobacteriota</taxon>
        <taxon>Stenosarchaea group</taxon>
        <taxon>Methanomicrobia</taxon>
        <taxon>Methanosarcinales</taxon>
        <taxon>Methanosarcinaceae</taxon>
        <taxon>Methanolobus</taxon>
    </lineage>
</organism>
<protein>
    <submittedName>
        <fullName evidence="6">Energy-coupling factor transporter transmembrane protein EcfT</fullName>
    </submittedName>
</protein>
<keyword evidence="7" id="KW-1185">Reference proteome</keyword>
<feature type="transmembrane region" description="Helical" evidence="5">
    <location>
        <begin position="121"/>
        <end position="144"/>
    </location>
</feature>
<accession>A0A7Z8KQV4</accession>
<name>A0A7Z8KQV4_9EURY</name>
<dbReference type="EMBL" id="VIAQ01000011">
    <property type="protein sequence ID" value="TQD26744.1"/>
    <property type="molecule type" value="Genomic_DNA"/>
</dbReference>
<evidence type="ECO:0000313" key="6">
    <source>
        <dbReference type="EMBL" id="TQD26744.1"/>
    </source>
</evidence>
<evidence type="ECO:0000256" key="3">
    <source>
        <dbReference type="ARBA" id="ARBA00022989"/>
    </source>
</evidence>
<dbReference type="PANTHER" id="PTHR33514">
    <property type="entry name" value="PROTEIN ABCI12, CHLOROPLASTIC"/>
    <property type="match status" value="1"/>
</dbReference>
<dbReference type="Pfam" id="PF02361">
    <property type="entry name" value="CbiQ"/>
    <property type="match status" value="1"/>
</dbReference>
<dbReference type="GO" id="GO:0005886">
    <property type="term" value="C:plasma membrane"/>
    <property type="evidence" value="ECO:0007669"/>
    <property type="project" value="TreeGrafter"/>
</dbReference>